<comment type="similarity">
    <text evidence="9">Belongs to the bacterial CoaD family.</text>
</comment>
<dbReference type="EC" id="2.7.7.3" evidence="9"/>
<name>A0A4U8UCV9_9HELI</name>
<evidence type="ECO:0000256" key="1">
    <source>
        <dbReference type="ARBA" id="ARBA00022490"/>
    </source>
</evidence>
<feature type="binding site" evidence="9">
    <location>
        <position position="92"/>
    </location>
    <ligand>
        <name>substrate</name>
    </ligand>
</feature>
<feature type="site" description="Transition state stabilizer" evidence="9">
    <location>
        <position position="18"/>
    </location>
</feature>
<feature type="binding site" evidence="9">
    <location>
        <position position="18"/>
    </location>
    <ligand>
        <name>ATP</name>
        <dbReference type="ChEBI" id="CHEBI:30616"/>
    </ligand>
</feature>
<feature type="binding site" evidence="9">
    <location>
        <position position="10"/>
    </location>
    <ligand>
        <name>substrate</name>
    </ligand>
</feature>
<dbReference type="EMBL" id="JRPJ02000010">
    <property type="protein sequence ID" value="TLE10984.1"/>
    <property type="molecule type" value="Genomic_DNA"/>
</dbReference>
<evidence type="ECO:0000256" key="5">
    <source>
        <dbReference type="ARBA" id="ARBA00022840"/>
    </source>
</evidence>
<dbReference type="NCBIfam" id="TIGR01510">
    <property type="entry name" value="coaD_prev_kdtB"/>
    <property type="match status" value="1"/>
</dbReference>
<feature type="binding site" evidence="9">
    <location>
        <position position="103"/>
    </location>
    <ligand>
        <name>ATP</name>
        <dbReference type="ChEBI" id="CHEBI:30616"/>
    </ligand>
</feature>
<accession>A0A4U8UCV9</accession>
<proteinExistence type="inferred from homology"/>
<dbReference type="NCBIfam" id="TIGR00125">
    <property type="entry name" value="cyt_tran_rel"/>
    <property type="match status" value="1"/>
</dbReference>
<dbReference type="InterPro" id="IPR001980">
    <property type="entry name" value="PPAT"/>
</dbReference>
<keyword evidence="7 9" id="KW-0173">Coenzyme A biosynthesis</keyword>
<gene>
    <name evidence="9" type="primary">coaD</name>
    <name evidence="11" type="ORF">LS79_004080</name>
</gene>
<evidence type="ECO:0000259" key="10">
    <source>
        <dbReference type="Pfam" id="PF01467"/>
    </source>
</evidence>
<comment type="pathway">
    <text evidence="9">Cofactor biosynthesis; coenzyme A biosynthesis; CoA from (R)-pantothenate: step 4/5.</text>
</comment>
<dbReference type="PANTHER" id="PTHR21342">
    <property type="entry name" value="PHOSPHOPANTETHEINE ADENYLYLTRANSFERASE"/>
    <property type="match status" value="1"/>
</dbReference>
<evidence type="ECO:0000256" key="7">
    <source>
        <dbReference type="ARBA" id="ARBA00022993"/>
    </source>
</evidence>
<dbReference type="GO" id="GO:0015937">
    <property type="term" value="P:coenzyme A biosynthetic process"/>
    <property type="evidence" value="ECO:0007669"/>
    <property type="project" value="UniProtKB-UniRule"/>
</dbReference>
<dbReference type="UniPathway" id="UPA00241">
    <property type="reaction ID" value="UER00355"/>
</dbReference>
<protein>
    <recommendedName>
        <fullName evidence="9">Phosphopantetheine adenylyltransferase</fullName>
        <ecNumber evidence="9">2.7.7.3</ecNumber>
    </recommendedName>
    <alternativeName>
        <fullName evidence="9">Dephospho-CoA pyrophosphorylase</fullName>
    </alternativeName>
    <alternativeName>
        <fullName evidence="9">Pantetheine-phosphate adenylyltransferase</fullName>
        <shortName evidence="9">PPAT</shortName>
    </alternativeName>
</protein>
<feature type="binding site" evidence="9">
    <location>
        <begin position="93"/>
        <end position="95"/>
    </location>
    <ligand>
        <name>ATP</name>
        <dbReference type="ChEBI" id="CHEBI:30616"/>
    </ligand>
</feature>
<comment type="subcellular location">
    <subcellularLocation>
        <location evidence="9">Cytoplasm</location>
    </subcellularLocation>
</comment>
<organism evidence="11 12">
    <name type="scientific">Helicobacter bilis</name>
    <dbReference type="NCBI Taxonomy" id="37372"/>
    <lineage>
        <taxon>Bacteria</taxon>
        <taxon>Pseudomonadati</taxon>
        <taxon>Campylobacterota</taxon>
        <taxon>Epsilonproteobacteria</taxon>
        <taxon>Campylobacterales</taxon>
        <taxon>Helicobacteraceae</taxon>
        <taxon>Helicobacter</taxon>
    </lineage>
</organism>
<dbReference type="GO" id="GO:0004595">
    <property type="term" value="F:pantetheine-phosphate adenylyltransferase activity"/>
    <property type="evidence" value="ECO:0007669"/>
    <property type="project" value="UniProtKB-UniRule"/>
</dbReference>
<evidence type="ECO:0000256" key="6">
    <source>
        <dbReference type="ARBA" id="ARBA00022842"/>
    </source>
</evidence>
<keyword evidence="2 9" id="KW-0808">Transferase</keyword>
<dbReference type="HAMAP" id="MF_00151">
    <property type="entry name" value="PPAT_bact"/>
    <property type="match status" value="1"/>
</dbReference>
<dbReference type="InterPro" id="IPR004821">
    <property type="entry name" value="Cyt_trans-like"/>
</dbReference>
<dbReference type="Pfam" id="PF01467">
    <property type="entry name" value="CTP_transf_like"/>
    <property type="match status" value="1"/>
</dbReference>
<dbReference type="PRINTS" id="PR01020">
    <property type="entry name" value="LPSBIOSNTHSS"/>
</dbReference>
<dbReference type="SUPFAM" id="SSF52374">
    <property type="entry name" value="Nucleotidylyl transferase"/>
    <property type="match status" value="1"/>
</dbReference>
<feature type="binding site" evidence="9">
    <location>
        <position position="42"/>
    </location>
    <ligand>
        <name>substrate</name>
    </ligand>
</feature>
<comment type="catalytic activity">
    <reaction evidence="8 9">
        <text>(R)-4'-phosphopantetheine + ATP + H(+) = 3'-dephospho-CoA + diphosphate</text>
        <dbReference type="Rhea" id="RHEA:19801"/>
        <dbReference type="ChEBI" id="CHEBI:15378"/>
        <dbReference type="ChEBI" id="CHEBI:30616"/>
        <dbReference type="ChEBI" id="CHEBI:33019"/>
        <dbReference type="ChEBI" id="CHEBI:57328"/>
        <dbReference type="ChEBI" id="CHEBI:61723"/>
        <dbReference type="EC" id="2.7.7.3"/>
    </reaction>
</comment>
<dbReference type="RefSeq" id="WP_034562676.1">
    <property type="nucleotide sequence ID" value="NZ_CAMCCI010000074.1"/>
</dbReference>
<dbReference type="PANTHER" id="PTHR21342:SF1">
    <property type="entry name" value="PHOSPHOPANTETHEINE ADENYLYLTRANSFERASE"/>
    <property type="match status" value="1"/>
</dbReference>
<evidence type="ECO:0000313" key="11">
    <source>
        <dbReference type="EMBL" id="TLE10984.1"/>
    </source>
</evidence>
<dbReference type="InterPro" id="IPR014729">
    <property type="entry name" value="Rossmann-like_a/b/a_fold"/>
</dbReference>
<evidence type="ECO:0000256" key="4">
    <source>
        <dbReference type="ARBA" id="ARBA00022741"/>
    </source>
</evidence>
<keyword evidence="5 9" id="KW-0067">ATP-binding</keyword>
<evidence type="ECO:0000256" key="3">
    <source>
        <dbReference type="ARBA" id="ARBA00022695"/>
    </source>
</evidence>
<dbReference type="Proteomes" id="UP000029857">
    <property type="component" value="Unassembled WGS sequence"/>
</dbReference>
<comment type="caution">
    <text evidence="11">The sequence shown here is derived from an EMBL/GenBank/DDBJ whole genome shotgun (WGS) entry which is preliminary data.</text>
</comment>
<evidence type="ECO:0000256" key="9">
    <source>
        <dbReference type="HAMAP-Rule" id="MF_00151"/>
    </source>
</evidence>
<comment type="subunit">
    <text evidence="9">Homohexamer.</text>
</comment>
<keyword evidence="1 9" id="KW-0963">Cytoplasm</keyword>
<reference evidence="11 12" key="1">
    <citation type="journal article" date="2014" name="Genome Announc.">
        <title>Draft genome sequences of eight enterohepatic helicobacter species isolated from both laboratory and wild rodents.</title>
        <authorList>
            <person name="Sheh A."/>
            <person name="Shen Z."/>
            <person name="Fox J.G."/>
        </authorList>
    </citation>
    <scope>NUCLEOTIDE SEQUENCE [LARGE SCALE GENOMIC DNA]</scope>
    <source>
        <strain evidence="11 12">ATCC 49320</strain>
    </source>
</reference>
<keyword evidence="3 9" id="KW-0548">Nucleotidyltransferase</keyword>
<feature type="binding site" evidence="9">
    <location>
        <begin position="128"/>
        <end position="134"/>
    </location>
    <ligand>
        <name>ATP</name>
        <dbReference type="ChEBI" id="CHEBI:30616"/>
    </ligand>
</feature>
<feature type="binding site" evidence="9">
    <location>
        <begin position="10"/>
        <end position="11"/>
    </location>
    <ligand>
        <name>ATP</name>
        <dbReference type="ChEBI" id="CHEBI:30616"/>
    </ligand>
</feature>
<evidence type="ECO:0000256" key="8">
    <source>
        <dbReference type="ARBA" id="ARBA00029346"/>
    </source>
</evidence>
<comment type="cofactor">
    <cofactor evidence="9">
        <name>Mg(2+)</name>
        <dbReference type="ChEBI" id="CHEBI:18420"/>
    </cofactor>
</comment>
<dbReference type="GO" id="GO:0005737">
    <property type="term" value="C:cytoplasm"/>
    <property type="evidence" value="ECO:0007669"/>
    <property type="project" value="UniProtKB-SubCell"/>
</dbReference>
<dbReference type="GO" id="GO:0005524">
    <property type="term" value="F:ATP binding"/>
    <property type="evidence" value="ECO:0007669"/>
    <property type="project" value="UniProtKB-KW"/>
</dbReference>
<comment type="function">
    <text evidence="9">Reversibly transfers an adenylyl group from ATP to 4'-phosphopantetheine, yielding dephospho-CoA (dPCoA) and pyrophosphate.</text>
</comment>
<dbReference type="Gene3D" id="3.40.50.620">
    <property type="entry name" value="HUPs"/>
    <property type="match status" value="1"/>
</dbReference>
<feature type="domain" description="Cytidyltransferase-like" evidence="10">
    <location>
        <begin position="6"/>
        <end position="138"/>
    </location>
</feature>
<dbReference type="AlphaFoldDB" id="A0A4U8UCV9"/>
<evidence type="ECO:0000313" key="12">
    <source>
        <dbReference type="Proteomes" id="UP000029857"/>
    </source>
</evidence>
<sequence length="167" mass="18775">MNKLAIYPGTFDPLTNGHLDIIKRSSKMFQQVVVAVANSESKNPLYSLEQREKMINLALEEHKNEIPNVSCITFSNLLASLATDMKAKVIIRGLRVVSDFEYELQMGYANASLNDSLDTIYFMPTLQNAFISSSIVRSIIVHGGKFSHLVPESIHSYIQQLHTKESQ</sequence>
<evidence type="ECO:0000256" key="2">
    <source>
        <dbReference type="ARBA" id="ARBA00022679"/>
    </source>
</evidence>
<keyword evidence="4 9" id="KW-0547">Nucleotide-binding</keyword>
<keyword evidence="6 9" id="KW-0460">Magnesium</keyword>
<feature type="binding site" evidence="9">
    <location>
        <position position="78"/>
    </location>
    <ligand>
        <name>substrate</name>
    </ligand>
</feature>